<keyword evidence="4 9" id="KW-0732">Signal</keyword>
<comment type="similarity">
    <text evidence="2">Belongs to the CD164 family.</text>
</comment>
<gene>
    <name evidence="11" type="primary">CD164L2</name>
</gene>
<dbReference type="PANTHER" id="PTHR11337:SF11">
    <property type="entry name" value="CD164 SIALOMUCIN-LIKE 2 PROTEIN"/>
    <property type="match status" value="1"/>
</dbReference>
<dbReference type="GO" id="GO:0031410">
    <property type="term" value="C:cytoplasmic vesicle"/>
    <property type="evidence" value="ECO:0007669"/>
    <property type="project" value="TreeGrafter"/>
</dbReference>
<dbReference type="InParanoid" id="A0A6P8S5Q4"/>
<protein>
    <submittedName>
        <fullName evidence="11">CD164 sialomucin-like 2 protein</fullName>
    </submittedName>
</protein>
<organism evidence="10 11">
    <name type="scientific">Geotrypetes seraphini</name>
    <name type="common">Gaboon caecilian</name>
    <name type="synonym">Caecilia seraphini</name>
    <dbReference type="NCBI Taxonomy" id="260995"/>
    <lineage>
        <taxon>Eukaryota</taxon>
        <taxon>Metazoa</taxon>
        <taxon>Chordata</taxon>
        <taxon>Craniata</taxon>
        <taxon>Vertebrata</taxon>
        <taxon>Euteleostomi</taxon>
        <taxon>Amphibia</taxon>
        <taxon>Gymnophiona</taxon>
        <taxon>Geotrypetes</taxon>
    </lineage>
</organism>
<feature type="transmembrane region" description="Helical" evidence="8">
    <location>
        <begin position="121"/>
        <end position="142"/>
    </location>
</feature>
<dbReference type="Proteomes" id="UP000515159">
    <property type="component" value="Chromosome 8"/>
</dbReference>
<feature type="signal peptide" evidence="9">
    <location>
        <begin position="1"/>
        <end position="26"/>
    </location>
</feature>
<evidence type="ECO:0000256" key="4">
    <source>
        <dbReference type="ARBA" id="ARBA00022729"/>
    </source>
</evidence>
<dbReference type="RefSeq" id="XP_033813147.1">
    <property type="nucleotide sequence ID" value="XM_033957256.1"/>
</dbReference>
<keyword evidence="6 8" id="KW-0472">Membrane</keyword>
<dbReference type="InterPro" id="IPR007947">
    <property type="entry name" value="CD164_MGC24"/>
</dbReference>
<accession>A0A6P8S5Q4</accession>
<keyword evidence="7" id="KW-0325">Glycoprotein</keyword>
<comment type="subcellular location">
    <subcellularLocation>
        <location evidence="1">Membrane</location>
        <topology evidence="1">Single-pass type I membrane protein</topology>
    </subcellularLocation>
</comment>
<evidence type="ECO:0000256" key="3">
    <source>
        <dbReference type="ARBA" id="ARBA00022692"/>
    </source>
</evidence>
<proteinExistence type="inferred from homology"/>
<keyword evidence="5 8" id="KW-1133">Transmembrane helix</keyword>
<evidence type="ECO:0000313" key="10">
    <source>
        <dbReference type="Proteomes" id="UP000515159"/>
    </source>
</evidence>
<sequence length="156" mass="16929">MSLRASALQAPLLLVLVLLLSGRGWAQSPADKCKHLDSCKKCIEGDTGKNVTGCEWMHCGTEKSSCIVRTEAVRESCVVYNSTIMCEAPHATTKQPEIHTSAITPSHLTNSPETRPPGFDVASFIGGIVLVLSAQAIFFFIIKFIKSKDSSYQTLI</sequence>
<dbReference type="GO" id="GO:0016020">
    <property type="term" value="C:membrane"/>
    <property type="evidence" value="ECO:0007669"/>
    <property type="project" value="UniProtKB-SubCell"/>
</dbReference>
<keyword evidence="10" id="KW-1185">Reference proteome</keyword>
<evidence type="ECO:0000256" key="5">
    <source>
        <dbReference type="ARBA" id="ARBA00022989"/>
    </source>
</evidence>
<reference evidence="11" key="1">
    <citation type="submission" date="2025-08" db="UniProtKB">
        <authorList>
            <consortium name="RefSeq"/>
        </authorList>
    </citation>
    <scope>IDENTIFICATION</scope>
</reference>
<keyword evidence="3 8" id="KW-0812">Transmembrane</keyword>
<dbReference type="Pfam" id="PF05283">
    <property type="entry name" value="MGC-24"/>
    <property type="match status" value="1"/>
</dbReference>
<evidence type="ECO:0000256" key="8">
    <source>
        <dbReference type="SAM" id="Phobius"/>
    </source>
</evidence>
<evidence type="ECO:0000313" key="11">
    <source>
        <dbReference type="RefSeq" id="XP_033813147.1"/>
    </source>
</evidence>
<dbReference type="CTD" id="388611"/>
<dbReference type="KEGG" id="gsh:117366122"/>
<evidence type="ECO:0000256" key="7">
    <source>
        <dbReference type="ARBA" id="ARBA00023180"/>
    </source>
</evidence>
<evidence type="ECO:0000256" key="1">
    <source>
        <dbReference type="ARBA" id="ARBA00004479"/>
    </source>
</evidence>
<name>A0A6P8S5Q4_GEOSA</name>
<dbReference type="OrthoDB" id="6160056at2759"/>
<evidence type="ECO:0000256" key="6">
    <source>
        <dbReference type="ARBA" id="ARBA00023136"/>
    </source>
</evidence>
<dbReference type="AlphaFoldDB" id="A0A6P8S5Q4"/>
<dbReference type="GeneID" id="117366122"/>
<evidence type="ECO:0000256" key="2">
    <source>
        <dbReference type="ARBA" id="ARBA00005341"/>
    </source>
</evidence>
<dbReference type="FunCoup" id="A0A6P8S5Q4">
    <property type="interactions" value="17"/>
</dbReference>
<dbReference type="PANTHER" id="PTHR11337">
    <property type="entry name" value="MUCIN/PORIMIN"/>
    <property type="match status" value="1"/>
</dbReference>
<feature type="chain" id="PRO_5028110436" evidence="9">
    <location>
        <begin position="27"/>
        <end position="156"/>
    </location>
</feature>
<evidence type="ECO:0000256" key="9">
    <source>
        <dbReference type="SAM" id="SignalP"/>
    </source>
</evidence>